<dbReference type="AlphaFoldDB" id="F7NDS1"/>
<accession>F7NDS1</accession>
<organism evidence="1 2">
    <name type="scientific">Acetonema longum DSM 6540</name>
    <dbReference type="NCBI Taxonomy" id="1009370"/>
    <lineage>
        <taxon>Bacteria</taxon>
        <taxon>Bacillati</taxon>
        <taxon>Bacillota</taxon>
        <taxon>Negativicutes</taxon>
        <taxon>Acetonemataceae</taxon>
        <taxon>Acetonema</taxon>
    </lineage>
</organism>
<dbReference type="EMBL" id="AFGF01000012">
    <property type="protein sequence ID" value="EGO65792.1"/>
    <property type="molecule type" value="Genomic_DNA"/>
</dbReference>
<dbReference type="SUPFAM" id="SSF50104">
    <property type="entry name" value="Translation proteins SH3-like domain"/>
    <property type="match status" value="1"/>
</dbReference>
<proteinExistence type="predicted"/>
<protein>
    <submittedName>
        <fullName evidence="1">Uncharacterized protein</fullName>
    </submittedName>
</protein>
<dbReference type="STRING" id="1009370.ALO_00890"/>
<reference evidence="1 2" key="1">
    <citation type="journal article" date="2011" name="EMBO J.">
        <title>Structural diversity of bacterial flagellar motors.</title>
        <authorList>
            <person name="Chen S."/>
            <person name="Beeby M."/>
            <person name="Murphy G.E."/>
            <person name="Leadbetter J.R."/>
            <person name="Hendrixson D.R."/>
            <person name="Briegel A."/>
            <person name="Li Z."/>
            <person name="Shi J."/>
            <person name="Tocheva E.I."/>
            <person name="Muller A."/>
            <person name="Dobro M.J."/>
            <person name="Jensen G.J."/>
        </authorList>
    </citation>
    <scope>NUCLEOTIDE SEQUENCE [LARGE SCALE GENOMIC DNA]</scope>
    <source>
        <strain evidence="1 2">DSM 6540</strain>
    </source>
</reference>
<gene>
    <name evidence="1" type="ORF">ALO_00890</name>
</gene>
<dbReference type="eggNOG" id="COG0250">
    <property type="taxonomic scope" value="Bacteria"/>
</dbReference>
<evidence type="ECO:0000313" key="1">
    <source>
        <dbReference type="EMBL" id="EGO65792.1"/>
    </source>
</evidence>
<keyword evidence="2" id="KW-1185">Reference proteome</keyword>
<evidence type="ECO:0000313" key="2">
    <source>
        <dbReference type="Proteomes" id="UP000003240"/>
    </source>
</evidence>
<comment type="caution">
    <text evidence="1">The sequence shown here is derived from an EMBL/GenBank/DDBJ whole genome shotgun (WGS) entry which is preliminary data.</text>
</comment>
<sequence>MFVASPAERLEEFYNLLRMYKLNIAWPVYSAGALVPIYTEEQLLIQKLIGNGGIVEVSTLKKQNEQLQVVNGPLLGLDHIIKKVSPKNRRIMVEVTVLDEKKKIELEGVFVT</sequence>
<name>F7NDS1_9FIRM</name>
<dbReference type="Proteomes" id="UP000003240">
    <property type="component" value="Unassembled WGS sequence"/>
</dbReference>
<dbReference type="InterPro" id="IPR008991">
    <property type="entry name" value="Translation_prot_SH3-like_sf"/>
</dbReference>